<sequence length="159" mass="18201">MLQSSSFKEFEDFSAQVFLFQFYLCAASALVNFIIFMSGWWSTRPVSPNPVRARQRYSNLNIHCIILLVTFTIGIFLGVSWQALVCKDCVFKIKPVPTIVSYHVQWIIQTMLILKTPAIPVIFAVRLQFIKTGLDRITCGLLSRFRESRNGSRSFPKAV</sequence>
<dbReference type="Proteomes" id="UP000708208">
    <property type="component" value="Unassembled WGS sequence"/>
</dbReference>
<reference evidence="2" key="1">
    <citation type="submission" date="2021-06" db="EMBL/GenBank/DDBJ databases">
        <authorList>
            <person name="Hodson N. C."/>
            <person name="Mongue J. A."/>
            <person name="Jaron S. K."/>
        </authorList>
    </citation>
    <scope>NUCLEOTIDE SEQUENCE</scope>
</reference>
<keyword evidence="3" id="KW-1185">Reference proteome</keyword>
<feature type="transmembrane region" description="Helical" evidence="1">
    <location>
        <begin position="62"/>
        <end position="84"/>
    </location>
</feature>
<evidence type="ECO:0000256" key="1">
    <source>
        <dbReference type="SAM" id="Phobius"/>
    </source>
</evidence>
<keyword evidence="1" id="KW-1133">Transmembrane helix</keyword>
<feature type="transmembrane region" description="Helical" evidence="1">
    <location>
        <begin position="104"/>
        <end position="127"/>
    </location>
</feature>
<gene>
    <name evidence="2" type="ORF">AFUS01_LOCUS389</name>
</gene>
<evidence type="ECO:0000313" key="3">
    <source>
        <dbReference type="Proteomes" id="UP000708208"/>
    </source>
</evidence>
<organism evidence="2 3">
    <name type="scientific">Allacma fusca</name>
    <dbReference type="NCBI Taxonomy" id="39272"/>
    <lineage>
        <taxon>Eukaryota</taxon>
        <taxon>Metazoa</taxon>
        <taxon>Ecdysozoa</taxon>
        <taxon>Arthropoda</taxon>
        <taxon>Hexapoda</taxon>
        <taxon>Collembola</taxon>
        <taxon>Symphypleona</taxon>
        <taxon>Sminthuridae</taxon>
        <taxon>Allacma</taxon>
    </lineage>
</organism>
<protein>
    <submittedName>
        <fullName evidence="2">Uncharacterized protein</fullName>
    </submittedName>
</protein>
<dbReference type="OrthoDB" id="9894375at2759"/>
<name>A0A8J2JB03_9HEXA</name>
<feature type="transmembrane region" description="Helical" evidence="1">
    <location>
        <begin position="20"/>
        <end position="41"/>
    </location>
</feature>
<dbReference type="AlphaFoldDB" id="A0A8J2JB03"/>
<accession>A0A8J2JB03</accession>
<proteinExistence type="predicted"/>
<keyword evidence="1" id="KW-0472">Membrane</keyword>
<keyword evidence="1" id="KW-0812">Transmembrane</keyword>
<evidence type="ECO:0000313" key="2">
    <source>
        <dbReference type="EMBL" id="CAG7640497.1"/>
    </source>
</evidence>
<comment type="caution">
    <text evidence="2">The sequence shown here is derived from an EMBL/GenBank/DDBJ whole genome shotgun (WGS) entry which is preliminary data.</text>
</comment>
<dbReference type="EMBL" id="CAJVCH010001703">
    <property type="protein sequence ID" value="CAG7640497.1"/>
    <property type="molecule type" value="Genomic_DNA"/>
</dbReference>